<dbReference type="FunFam" id="2.160.10.10:FF:000008">
    <property type="entry name" value="Maltose O-acetyltransferase"/>
    <property type="match status" value="1"/>
</dbReference>
<dbReference type="GO" id="GO:0008374">
    <property type="term" value="F:O-acyltransferase activity"/>
    <property type="evidence" value="ECO:0007669"/>
    <property type="project" value="TreeGrafter"/>
</dbReference>
<dbReference type="GO" id="GO:0005829">
    <property type="term" value="C:cytosol"/>
    <property type="evidence" value="ECO:0007669"/>
    <property type="project" value="TreeGrafter"/>
</dbReference>
<dbReference type="SUPFAM" id="SSF51161">
    <property type="entry name" value="Trimeric LpxA-like enzymes"/>
    <property type="match status" value="1"/>
</dbReference>
<evidence type="ECO:0000256" key="2">
    <source>
        <dbReference type="ARBA" id="ARBA00022679"/>
    </source>
</evidence>
<dbReference type="InterPro" id="IPR051159">
    <property type="entry name" value="Hexapeptide_acetyltransf"/>
</dbReference>
<keyword evidence="5" id="KW-1185">Reference proteome</keyword>
<dbReference type="EMBL" id="WKJO01000001">
    <property type="protein sequence ID" value="MRX22282.1"/>
    <property type="molecule type" value="Genomic_DNA"/>
</dbReference>
<dbReference type="AlphaFoldDB" id="A0A6A8GIJ2"/>
<dbReference type="Pfam" id="PF12464">
    <property type="entry name" value="Mac"/>
    <property type="match status" value="1"/>
</dbReference>
<proteinExistence type="inferred from homology"/>
<dbReference type="Proteomes" id="UP000439022">
    <property type="component" value="Unassembled WGS sequence"/>
</dbReference>
<keyword evidence="2 4" id="KW-0808">Transferase</keyword>
<dbReference type="InterPro" id="IPR018357">
    <property type="entry name" value="Hexapep_transf_CS"/>
</dbReference>
<dbReference type="CDD" id="cd03357">
    <property type="entry name" value="LbH_MAT_GAT"/>
    <property type="match status" value="1"/>
</dbReference>
<gene>
    <name evidence="4" type="ORF">GJR96_09980</name>
</gene>
<dbReference type="InterPro" id="IPR001451">
    <property type="entry name" value="Hexapep"/>
</dbReference>
<comment type="similarity">
    <text evidence="1">Belongs to the transferase hexapeptide repeat family.</text>
</comment>
<protein>
    <submittedName>
        <fullName evidence="4">Acetyltransferase</fullName>
    </submittedName>
</protein>
<dbReference type="PANTHER" id="PTHR23416:SF23">
    <property type="entry name" value="ACETYLTRANSFERASE C18B11.09C-RELATED"/>
    <property type="match status" value="1"/>
</dbReference>
<reference evidence="4 5" key="1">
    <citation type="submission" date="2019-11" db="EMBL/GenBank/DDBJ databases">
        <title>Whole genome sequence of Haloferax sp. MBLA0076.</title>
        <authorList>
            <person name="Seo M.-J."/>
            <person name="Cho E.-S."/>
        </authorList>
    </citation>
    <scope>NUCLEOTIDE SEQUENCE [LARGE SCALE GENOMIC DNA]</scope>
    <source>
        <strain evidence="4 5">MBLA0076</strain>
    </source>
</reference>
<dbReference type="InterPro" id="IPR011004">
    <property type="entry name" value="Trimer_LpxA-like_sf"/>
</dbReference>
<organism evidence="4 5">
    <name type="scientific">Haloferax litoreum</name>
    <dbReference type="NCBI Taxonomy" id="2666140"/>
    <lineage>
        <taxon>Archaea</taxon>
        <taxon>Methanobacteriati</taxon>
        <taxon>Methanobacteriota</taxon>
        <taxon>Stenosarchaea group</taxon>
        <taxon>Halobacteria</taxon>
        <taxon>Halobacteriales</taxon>
        <taxon>Haloferacaceae</taxon>
        <taxon>Haloferax</taxon>
    </lineage>
</organism>
<dbReference type="Gene3D" id="2.160.10.10">
    <property type="entry name" value="Hexapeptide repeat proteins"/>
    <property type="match status" value="1"/>
</dbReference>
<dbReference type="RefSeq" id="WP_151162798.1">
    <property type="nucleotide sequence ID" value="NZ_WKJO01000001.1"/>
</dbReference>
<dbReference type="SMART" id="SM01266">
    <property type="entry name" value="Mac"/>
    <property type="match status" value="1"/>
</dbReference>
<evidence type="ECO:0000313" key="5">
    <source>
        <dbReference type="Proteomes" id="UP000439022"/>
    </source>
</evidence>
<dbReference type="GO" id="GO:0016407">
    <property type="term" value="F:acetyltransferase activity"/>
    <property type="evidence" value="ECO:0007669"/>
    <property type="project" value="InterPro"/>
</dbReference>
<dbReference type="PANTHER" id="PTHR23416">
    <property type="entry name" value="SIALIC ACID SYNTHASE-RELATED"/>
    <property type="match status" value="1"/>
</dbReference>
<feature type="domain" description="Maltose/galactoside acetyltransferase" evidence="3">
    <location>
        <begin position="5"/>
        <end position="59"/>
    </location>
</feature>
<dbReference type="Pfam" id="PF14602">
    <property type="entry name" value="Hexapep_2"/>
    <property type="match status" value="1"/>
</dbReference>
<sequence length="185" mass="20175">MPSEKEKMLAGELYDASDPELVAERERARRLTHLFNDTDETEMERREELVRELFGEVGETFEIEPTFRCDYGYNISVGENFFANFDCTFLDVCPITIGDNAQLAPSVHIYTATHPLDAAERIKGPESGEPVTIGDNAWLGGQSVITPGVTIGDDVVVASGAVVTKDVPDSVVVGGNPAQVIKKLD</sequence>
<comment type="caution">
    <text evidence="4">The sequence shown here is derived from an EMBL/GenBank/DDBJ whole genome shotgun (WGS) entry which is preliminary data.</text>
</comment>
<evidence type="ECO:0000256" key="1">
    <source>
        <dbReference type="ARBA" id="ARBA00007274"/>
    </source>
</evidence>
<evidence type="ECO:0000313" key="4">
    <source>
        <dbReference type="EMBL" id="MRX22282.1"/>
    </source>
</evidence>
<dbReference type="PROSITE" id="PS00101">
    <property type="entry name" value="HEXAPEP_TRANSFERASES"/>
    <property type="match status" value="1"/>
</dbReference>
<dbReference type="InterPro" id="IPR024688">
    <property type="entry name" value="Mac_dom"/>
</dbReference>
<name>A0A6A8GIJ2_9EURY</name>
<evidence type="ECO:0000259" key="3">
    <source>
        <dbReference type="SMART" id="SM01266"/>
    </source>
</evidence>
<accession>A0A6A8GIJ2</accession>